<sequence>MEGKAWQPRDMTVDLFFQDESATVACFRYKNSNESSYTFLTNEGEMHEQASMVYDTGGIDVFDSPGVRGGRTSSG</sequence>
<dbReference type="InParanoid" id="A0A1B4XEQ0"/>
<accession>A0A1B4XEQ0</accession>
<dbReference type="Proteomes" id="UP000243180">
    <property type="component" value="Chromosome"/>
</dbReference>
<organism evidence="1 2">
    <name type="scientific">Sulfuricaulis limicola</name>
    <dbReference type="NCBI Taxonomy" id="1620215"/>
    <lineage>
        <taxon>Bacteria</taxon>
        <taxon>Pseudomonadati</taxon>
        <taxon>Pseudomonadota</taxon>
        <taxon>Gammaproteobacteria</taxon>
        <taxon>Acidiferrobacterales</taxon>
        <taxon>Acidiferrobacteraceae</taxon>
        <taxon>Sulfuricaulis</taxon>
    </lineage>
</organism>
<reference evidence="1 2" key="1">
    <citation type="submission" date="2015-05" db="EMBL/GenBank/DDBJ databases">
        <title>Complete genome sequence of a sulfur-oxidizing gammaproteobacterium strain HA5.</title>
        <authorList>
            <person name="Miura A."/>
            <person name="Kojima H."/>
            <person name="Fukui M."/>
        </authorList>
    </citation>
    <scope>NUCLEOTIDE SEQUENCE [LARGE SCALE GENOMIC DNA]</scope>
    <source>
        <strain evidence="1 2">HA5</strain>
    </source>
</reference>
<keyword evidence="2" id="KW-1185">Reference proteome</keyword>
<evidence type="ECO:0000313" key="1">
    <source>
        <dbReference type="EMBL" id="BAV33281.1"/>
    </source>
</evidence>
<dbReference type="KEGG" id="slim:SCL_0965"/>
<protein>
    <submittedName>
        <fullName evidence="1">Uncharacterized protein</fullName>
    </submittedName>
</protein>
<gene>
    <name evidence="1" type="ORF">SCL_0965</name>
</gene>
<evidence type="ECO:0000313" key="2">
    <source>
        <dbReference type="Proteomes" id="UP000243180"/>
    </source>
</evidence>
<dbReference type="AlphaFoldDB" id="A0A1B4XEQ0"/>
<proteinExistence type="predicted"/>
<dbReference type="EMBL" id="AP014879">
    <property type="protein sequence ID" value="BAV33281.1"/>
    <property type="molecule type" value="Genomic_DNA"/>
</dbReference>
<name>A0A1B4XEQ0_9GAMM</name>